<dbReference type="InterPro" id="IPR019734">
    <property type="entry name" value="TPR_rpt"/>
</dbReference>
<evidence type="ECO:0000256" key="2">
    <source>
        <dbReference type="SAM" id="MobiDB-lite"/>
    </source>
</evidence>
<proteinExistence type="predicted"/>
<organism evidence="5 6">
    <name type="scientific">Naegleria lovaniensis</name>
    <name type="common">Amoeba</name>
    <dbReference type="NCBI Taxonomy" id="51637"/>
    <lineage>
        <taxon>Eukaryota</taxon>
        <taxon>Discoba</taxon>
        <taxon>Heterolobosea</taxon>
        <taxon>Tetramitia</taxon>
        <taxon>Eutetramitia</taxon>
        <taxon>Vahlkampfiidae</taxon>
        <taxon>Naegleria</taxon>
    </lineage>
</organism>
<dbReference type="Pfam" id="PF25570">
    <property type="entry name" value="TPR_DENND3"/>
    <property type="match status" value="1"/>
</dbReference>
<comment type="caution">
    <text evidence="5">The sequence shown here is derived from an EMBL/GenBank/DDBJ whole genome shotgun (WGS) entry which is preliminary data.</text>
</comment>
<dbReference type="InterPro" id="IPR011990">
    <property type="entry name" value="TPR-like_helical_dom_sf"/>
</dbReference>
<evidence type="ECO:0000259" key="4">
    <source>
        <dbReference type="Pfam" id="PF25570"/>
    </source>
</evidence>
<evidence type="ECO:0000256" key="1">
    <source>
        <dbReference type="PROSITE-ProRule" id="PRU00339"/>
    </source>
</evidence>
<sequence>MCGSPVSGPLLVLFFPFIVVAQTLDTFSRLDTRIRANNERLGNRWHQKRQDWKNRLLFRKQIKAESKLNEQLKKFQNKNTEWLENESEREVSAVDPSDQEESTNEEAQADAILFVQRAVVRSSATEFEKALKDLAFAQELDPSLKDTYIVLYLEGFCYSALGQYFDAAHSFKRAIQLKENMTSDCVEKCLELERKIFEIQTEMKHKYEKALQSIGEVAESTRQYLHNSKEYLKNKWFRRGSKSQSVNSSESVTQVEPPITTSAPPCESDTSHQHSLIALEELYFRAAIAYYYSAYYSDSVTYYTKAIEMVLPNEDKTLLASCYYNRGLSHYYSNALDHALEDFLNCTKLQQNIDALKMIAATYGRKGCPKEQSEYKKQAKLMNPLTTFVSVFHYRLLDENSTHLVFSFLPIHSLMLVGGTCRYWRELATQNVVQRPYLEISYNNLINNVQKQVEKANQSSLKEKLFLPSPAYKTNDDLLGIVLSASFFDLYDQQENKTVVLKEYPSWPYFYNSPPCEGSRCNRFLKSISTLYVRYDLILSSSVLDEVLNHSPRLKELVIFDDRDETSIYDLDSLDFSKFLRLKKIILYVNYRAEEYSTQSSSPIPKFPECVECVEYLVTSKEALQHVFEKYPNIKFQEIKEDYSYLKDSTSV</sequence>
<feature type="region of interest" description="Disordered" evidence="2">
    <location>
        <begin position="247"/>
        <end position="268"/>
    </location>
</feature>
<evidence type="ECO:0000313" key="5">
    <source>
        <dbReference type="EMBL" id="KAG2374063.1"/>
    </source>
</evidence>
<feature type="domain" description="DENND3-like TPR repeats" evidence="4">
    <location>
        <begin position="279"/>
        <end position="353"/>
    </location>
</feature>
<keyword evidence="6" id="KW-1185">Reference proteome</keyword>
<keyword evidence="3" id="KW-0732">Signal</keyword>
<dbReference type="CDD" id="cd09917">
    <property type="entry name" value="F-box_SF"/>
    <property type="match status" value="1"/>
</dbReference>
<feature type="signal peptide" evidence="3">
    <location>
        <begin position="1"/>
        <end position="21"/>
    </location>
</feature>
<reference evidence="5 6" key="1">
    <citation type="journal article" date="2018" name="BMC Genomics">
        <title>The genome of Naegleria lovaniensis, the basis for a comparative approach to unravel pathogenicity factors of the human pathogenic amoeba N. fowleri.</title>
        <authorList>
            <person name="Liechti N."/>
            <person name="Schurch N."/>
            <person name="Bruggmann R."/>
            <person name="Wittwer M."/>
        </authorList>
    </citation>
    <scope>NUCLEOTIDE SEQUENCE [LARGE SCALE GENOMIC DNA]</scope>
    <source>
        <strain evidence="5 6">ATCC 30569</strain>
    </source>
</reference>
<feature type="chain" id="PRO_5041729066" description="DENND3-like TPR repeats domain-containing protein" evidence="3">
    <location>
        <begin position="22"/>
        <end position="652"/>
    </location>
</feature>
<dbReference type="InterPro" id="IPR057977">
    <property type="entry name" value="TPR_DENND3"/>
</dbReference>
<dbReference type="Gene3D" id="1.25.40.10">
    <property type="entry name" value="Tetratricopeptide repeat domain"/>
    <property type="match status" value="2"/>
</dbReference>
<dbReference type="Proteomes" id="UP000816034">
    <property type="component" value="Unassembled WGS sequence"/>
</dbReference>
<dbReference type="Gene3D" id="1.20.1280.50">
    <property type="match status" value="1"/>
</dbReference>
<dbReference type="GeneID" id="68103596"/>
<dbReference type="SUPFAM" id="SSF81383">
    <property type="entry name" value="F-box domain"/>
    <property type="match status" value="1"/>
</dbReference>
<dbReference type="RefSeq" id="XP_044543237.1">
    <property type="nucleotide sequence ID" value="XM_044686765.1"/>
</dbReference>
<feature type="repeat" description="TPR" evidence="1">
    <location>
        <begin position="148"/>
        <end position="181"/>
    </location>
</feature>
<protein>
    <recommendedName>
        <fullName evidence="4">DENND3-like TPR repeats domain-containing protein</fullName>
    </recommendedName>
</protein>
<dbReference type="EMBL" id="PYSW02000048">
    <property type="protein sequence ID" value="KAG2374063.1"/>
    <property type="molecule type" value="Genomic_DNA"/>
</dbReference>
<dbReference type="AlphaFoldDB" id="A0AA88GF62"/>
<name>A0AA88GF62_NAELO</name>
<keyword evidence="1" id="KW-0802">TPR repeat</keyword>
<dbReference type="InterPro" id="IPR036047">
    <property type="entry name" value="F-box-like_dom_sf"/>
</dbReference>
<evidence type="ECO:0000256" key="3">
    <source>
        <dbReference type="SAM" id="SignalP"/>
    </source>
</evidence>
<gene>
    <name evidence="5" type="ORF">C9374_011142</name>
</gene>
<dbReference type="SUPFAM" id="SSF48452">
    <property type="entry name" value="TPR-like"/>
    <property type="match status" value="2"/>
</dbReference>
<dbReference type="PROSITE" id="PS50005">
    <property type="entry name" value="TPR"/>
    <property type="match status" value="1"/>
</dbReference>
<dbReference type="SMART" id="SM00028">
    <property type="entry name" value="TPR"/>
    <property type="match status" value="4"/>
</dbReference>
<accession>A0AA88GF62</accession>
<feature type="compositionally biased region" description="Low complexity" evidence="2">
    <location>
        <begin position="247"/>
        <end position="256"/>
    </location>
</feature>
<evidence type="ECO:0000313" key="6">
    <source>
        <dbReference type="Proteomes" id="UP000816034"/>
    </source>
</evidence>